<sequence length="377" mass="42502">MNFVNTNPVIHSFMKRCTPLSYPGMQKRLENYCKNGDGDSFQKASETTAIDTYPATDSSSDDMVSVIKWNLKRSCRAEDKLSPEEKNMSESEKSKAMLSYLKTMNLNLKPESIEDEEEIPSSPESDTFSYPDFLPSPYNTLDLQKMSLSKFDDWKLSFNPPLEESLDRLISRLVQMERLQHLTILRERIKESVSPTVAVNSRSGCSRDVHQVMQKPSNPPCPQAAFDEDPPSLGCFVQESDITKCTCQHCHNSKWNLETPSSGRSFTKHCRASCSNLKYAKSPEISGNIVTRRSLSCSRSSQKIRSSLKTASPKLLSPSAAESYCLTDNESSKYKQPRTKRKSCRKNGALMAKTSHSQKLVSLSFISKQKCSHFGHQ</sequence>
<dbReference type="GeneTree" id="ENSGT00940000154543"/>
<accession>A0A8D0BPI8</accession>
<organism evidence="2 3">
    <name type="scientific">Salvator merianae</name>
    <name type="common">Argentine black and white tegu</name>
    <name type="synonym">Tupinambis merianae</name>
    <dbReference type="NCBI Taxonomy" id="96440"/>
    <lineage>
        <taxon>Eukaryota</taxon>
        <taxon>Metazoa</taxon>
        <taxon>Chordata</taxon>
        <taxon>Craniata</taxon>
        <taxon>Vertebrata</taxon>
        <taxon>Euteleostomi</taxon>
        <taxon>Lepidosauria</taxon>
        <taxon>Squamata</taxon>
        <taxon>Bifurcata</taxon>
        <taxon>Unidentata</taxon>
        <taxon>Episquamata</taxon>
        <taxon>Laterata</taxon>
        <taxon>Teiioidea</taxon>
        <taxon>Teiidae</taxon>
        <taxon>Salvator</taxon>
    </lineage>
</organism>
<dbReference type="PANTHER" id="PTHR22145">
    <property type="entry name" value="SI:CH211-266K22.6"/>
    <property type="match status" value="1"/>
</dbReference>
<dbReference type="AlphaFoldDB" id="A0A8D0BPI8"/>
<name>A0A8D0BPI8_SALMN</name>
<proteinExistence type="predicted"/>
<reference evidence="2" key="1">
    <citation type="submission" date="2025-08" db="UniProtKB">
        <authorList>
            <consortium name="Ensembl"/>
        </authorList>
    </citation>
    <scope>IDENTIFICATION</scope>
</reference>
<dbReference type="InterPro" id="IPR029266">
    <property type="entry name" value="FAM217"/>
</dbReference>
<evidence type="ECO:0000313" key="2">
    <source>
        <dbReference type="Ensembl" id="ENSSMRP00000010344.1"/>
    </source>
</evidence>
<dbReference type="PANTHER" id="PTHR22145:SF4">
    <property type="entry name" value="PROTEIN FAM217A"/>
    <property type="match status" value="1"/>
</dbReference>
<keyword evidence="3" id="KW-1185">Reference proteome</keyword>
<protein>
    <recommendedName>
        <fullName evidence="4">Protein FAM217A</fullName>
    </recommendedName>
</protein>
<dbReference type="Pfam" id="PF15344">
    <property type="entry name" value="FAM217"/>
    <property type="match status" value="1"/>
</dbReference>
<reference evidence="2" key="2">
    <citation type="submission" date="2025-09" db="UniProtKB">
        <authorList>
            <consortium name="Ensembl"/>
        </authorList>
    </citation>
    <scope>IDENTIFICATION</scope>
</reference>
<evidence type="ECO:0000313" key="3">
    <source>
        <dbReference type="Proteomes" id="UP000694421"/>
    </source>
</evidence>
<evidence type="ECO:0008006" key="4">
    <source>
        <dbReference type="Google" id="ProtNLM"/>
    </source>
</evidence>
<dbReference type="Proteomes" id="UP000694421">
    <property type="component" value="Unplaced"/>
</dbReference>
<dbReference type="Ensembl" id="ENSSMRT00000012058.1">
    <property type="protein sequence ID" value="ENSSMRP00000010344.1"/>
    <property type="gene ID" value="ENSSMRG00000008212.1"/>
</dbReference>
<dbReference type="OMA" id="CSAVENN"/>
<evidence type="ECO:0000256" key="1">
    <source>
        <dbReference type="SAM" id="MobiDB-lite"/>
    </source>
</evidence>
<feature type="region of interest" description="Disordered" evidence="1">
    <location>
        <begin position="111"/>
        <end position="131"/>
    </location>
</feature>